<dbReference type="Proteomes" id="UP000217277">
    <property type="component" value="Chromosome II"/>
</dbReference>
<accession>A0ACA8E1L3</accession>
<name>A0ACA8E1L3_9GAMM</name>
<organism evidence="1 2">
    <name type="scientific">Pseudoalteromonas agarivorans DSM 14585</name>
    <dbReference type="NCBI Taxonomy" id="1312369"/>
    <lineage>
        <taxon>Bacteria</taxon>
        <taxon>Pseudomonadati</taxon>
        <taxon>Pseudomonadota</taxon>
        <taxon>Gammaproteobacteria</taxon>
        <taxon>Alteromonadales</taxon>
        <taxon>Pseudoalteromonadaceae</taxon>
        <taxon>Pseudoalteromonas</taxon>
    </lineage>
</organism>
<sequence>MHFARAGFAPTDKINTEVNYLVDAQLAGVLKATLLPVLTYSLTLFFNFYG</sequence>
<keyword evidence="2" id="KW-1185">Reference proteome</keyword>
<dbReference type="EMBL" id="CP011012">
    <property type="protein sequence ID" value="ATC84137.1"/>
    <property type="molecule type" value="Genomic_DNA"/>
</dbReference>
<protein>
    <submittedName>
        <fullName evidence="1">Uncharacterized protein</fullName>
    </submittedName>
</protein>
<reference evidence="1" key="1">
    <citation type="submission" date="2015-03" db="EMBL/GenBank/DDBJ databases">
        <authorList>
            <person name="Xie B.-B."/>
            <person name="Rong J.-C."/>
            <person name="Qin Q.-L."/>
            <person name="Zhang Y.-Z."/>
        </authorList>
    </citation>
    <scope>NUCLEOTIDE SEQUENCE</scope>
    <source>
        <strain evidence="1">DSM 14585</strain>
    </source>
</reference>
<proteinExistence type="predicted"/>
<evidence type="ECO:0000313" key="2">
    <source>
        <dbReference type="Proteomes" id="UP000217277"/>
    </source>
</evidence>
<evidence type="ECO:0000313" key="1">
    <source>
        <dbReference type="EMBL" id="ATC84137.1"/>
    </source>
</evidence>
<gene>
    <name evidence="1" type="ORF">PAGA_b0180</name>
</gene>